<dbReference type="EMBL" id="PFOG01000060">
    <property type="protein sequence ID" value="PIZ71307.1"/>
    <property type="molecule type" value="Genomic_DNA"/>
</dbReference>
<keyword evidence="1" id="KW-0732">Signal</keyword>
<organism evidence="2 3">
    <name type="scientific">Candidatus Portnoybacteria bacterium CG_4_10_14_0_2_um_filter_44_20</name>
    <dbReference type="NCBI Taxonomy" id="1974799"/>
    <lineage>
        <taxon>Bacteria</taxon>
        <taxon>Candidatus Portnoyibacteriota</taxon>
    </lineage>
</organism>
<protein>
    <recommendedName>
        <fullName evidence="4">Caspase family p20 domain-containing protein</fullName>
    </recommendedName>
</protein>
<dbReference type="Proteomes" id="UP000229805">
    <property type="component" value="Unassembled WGS sequence"/>
</dbReference>
<dbReference type="PROSITE" id="PS51257">
    <property type="entry name" value="PROKAR_LIPOPROTEIN"/>
    <property type="match status" value="1"/>
</dbReference>
<evidence type="ECO:0000256" key="1">
    <source>
        <dbReference type="SAM" id="SignalP"/>
    </source>
</evidence>
<feature type="chain" id="PRO_5014863531" description="Caspase family p20 domain-containing protein" evidence="1">
    <location>
        <begin position="21"/>
        <end position="260"/>
    </location>
</feature>
<evidence type="ECO:0000313" key="2">
    <source>
        <dbReference type="EMBL" id="PIZ71307.1"/>
    </source>
</evidence>
<evidence type="ECO:0000313" key="3">
    <source>
        <dbReference type="Proteomes" id="UP000229805"/>
    </source>
</evidence>
<accession>A0A2M7UJB3</accession>
<sequence>MKRLTILMALAVFLMGCATACPIPNQYFAEAPETAGQKYAILISGQIEGKHIKNIEAAFGVLLKSGFLRKNIIIFDATGNQNRPYPVNAPADAKSIRLCLRYLANQIGPNDLLFIYVTDHGRLDERLLIPDTRGTILSQYQKKQKIAEIGLFGRFLDEIDFAACVDKIKPGIGVFIFTQCYGGSFAERLAGKNRITISANEKYATCDSRAFSKLFFSAFYRKTADNVSVREAFEYVIENNNSFQEPQMFYGVKRDIYLNQ</sequence>
<name>A0A2M7UJB3_9BACT</name>
<feature type="signal peptide" evidence="1">
    <location>
        <begin position="1"/>
        <end position="20"/>
    </location>
</feature>
<proteinExistence type="predicted"/>
<dbReference type="AlphaFoldDB" id="A0A2M7UJB3"/>
<evidence type="ECO:0008006" key="4">
    <source>
        <dbReference type="Google" id="ProtNLM"/>
    </source>
</evidence>
<comment type="caution">
    <text evidence="2">The sequence shown here is derived from an EMBL/GenBank/DDBJ whole genome shotgun (WGS) entry which is preliminary data.</text>
</comment>
<reference evidence="3" key="1">
    <citation type="submission" date="2017-09" db="EMBL/GenBank/DDBJ databases">
        <title>Depth-based differentiation of microbial function through sediment-hosted aquifers and enrichment of novel symbionts in the deep terrestrial subsurface.</title>
        <authorList>
            <person name="Probst A.J."/>
            <person name="Ladd B."/>
            <person name="Jarett J.K."/>
            <person name="Geller-Mcgrath D.E."/>
            <person name="Sieber C.M.K."/>
            <person name="Emerson J.B."/>
            <person name="Anantharaman K."/>
            <person name="Thomas B.C."/>
            <person name="Malmstrom R."/>
            <person name="Stieglmeier M."/>
            <person name="Klingl A."/>
            <person name="Woyke T."/>
            <person name="Ryan C.M."/>
            <person name="Banfield J.F."/>
        </authorList>
    </citation>
    <scope>NUCLEOTIDE SEQUENCE [LARGE SCALE GENOMIC DNA]</scope>
</reference>
<gene>
    <name evidence="2" type="ORF">COY11_01525</name>
</gene>